<evidence type="ECO:0000256" key="3">
    <source>
        <dbReference type="SAM" id="SignalP"/>
    </source>
</evidence>
<comment type="similarity">
    <text evidence="1">Belongs to the leucine-binding protein family.</text>
</comment>
<evidence type="ECO:0000313" key="5">
    <source>
        <dbReference type="EMBL" id="SHJ73283.1"/>
    </source>
</evidence>
<dbReference type="AlphaFoldDB" id="A0A1M6LQ07"/>
<sequence length="432" mass="46931">MKKITKVFALLLSLVLLVPAVLAGCGSGGTDETTSGAGTDKTEIVIGYVAPFTGPLSMFTVNFDWVMEKSLEKINADGGIYIKAYDKKLPVRVIKADSESNATKASEVASKLVLDDKVDILTGSWTPETSTPVAAIAERYQVPCLISNSPADSWLAGGPYTWSYGIMFYVEDMMTSYIDALDKLGENNKKVGFLFDSEVDGVTFSAMLAKMLPERGYEVVDPGRFTMATTDYTNIITQLKSADCDIVIGNQILPNFTTAWGQFKQLGYVPKAMIIGKAIAYGSDVAALGEGMGEGLMTENHWDRTLPFTSSLLGLTCEEIAAAWETEKGTQYPATSLGWDIALFEVLNETFTSCENLEPATIRDAIAAVDYEGVYGKLSFDEKHIMAVPLSTAQWTKSDKWQYEANIVAAGKFSGVTINTINPEFIPGYTVK</sequence>
<dbReference type="InterPro" id="IPR051010">
    <property type="entry name" value="BCAA_transport"/>
</dbReference>
<proteinExistence type="inferred from homology"/>
<dbReference type="PANTHER" id="PTHR30483">
    <property type="entry name" value="LEUCINE-SPECIFIC-BINDING PROTEIN"/>
    <property type="match status" value="1"/>
</dbReference>
<dbReference type="Pfam" id="PF13458">
    <property type="entry name" value="Peripla_BP_6"/>
    <property type="match status" value="1"/>
</dbReference>
<evidence type="ECO:0000313" key="6">
    <source>
        <dbReference type="Proteomes" id="UP000184342"/>
    </source>
</evidence>
<dbReference type="InterPro" id="IPR028082">
    <property type="entry name" value="Peripla_BP_I"/>
</dbReference>
<dbReference type="InterPro" id="IPR028081">
    <property type="entry name" value="Leu-bd"/>
</dbReference>
<feature type="signal peptide" evidence="3">
    <location>
        <begin position="1"/>
        <end position="23"/>
    </location>
</feature>
<dbReference type="OrthoDB" id="9783240at2"/>
<accession>A0A1M6LQ07</accession>
<keyword evidence="2 3" id="KW-0732">Signal</keyword>
<evidence type="ECO:0000256" key="1">
    <source>
        <dbReference type="ARBA" id="ARBA00010062"/>
    </source>
</evidence>
<reference evidence="5 6" key="1">
    <citation type="submission" date="2016-11" db="EMBL/GenBank/DDBJ databases">
        <authorList>
            <person name="Jaros S."/>
            <person name="Januszkiewicz K."/>
            <person name="Wedrychowicz H."/>
        </authorList>
    </citation>
    <scope>NUCLEOTIDE SEQUENCE [LARGE SCALE GENOMIC DNA]</scope>
    <source>
        <strain evidence="5 6">DSM 15970</strain>
    </source>
</reference>
<dbReference type="Gene3D" id="3.40.50.2300">
    <property type="match status" value="2"/>
</dbReference>
<keyword evidence="6" id="KW-1185">Reference proteome</keyword>
<feature type="domain" description="Leucine-binding protein" evidence="4">
    <location>
        <begin position="43"/>
        <end position="397"/>
    </location>
</feature>
<name>A0A1M6LQ07_9FIRM</name>
<evidence type="ECO:0000259" key="4">
    <source>
        <dbReference type="Pfam" id="PF13458"/>
    </source>
</evidence>
<dbReference type="RefSeq" id="WP_073994662.1">
    <property type="nucleotide sequence ID" value="NZ_FQYT01000042.1"/>
</dbReference>
<feature type="chain" id="PRO_5039396735" evidence="3">
    <location>
        <begin position="24"/>
        <end position="432"/>
    </location>
</feature>
<dbReference type="PANTHER" id="PTHR30483:SF6">
    <property type="entry name" value="PERIPLASMIC BINDING PROTEIN OF ABC TRANSPORTER FOR NATURAL AMINO ACIDS"/>
    <property type="match status" value="1"/>
</dbReference>
<dbReference type="Proteomes" id="UP000184342">
    <property type="component" value="Unassembled WGS sequence"/>
</dbReference>
<dbReference type="STRING" id="1122934.SAMN02745691_02435"/>
<evidence type="ECO:0000256" key="2">
    <source>
        <dbReference type="ARBA" id="ARBA00022729"/>
    </source>
</evidence>
<dbReference type="PROSITE" id="PS51257">
    <property type="entry name" value="PROKAR_LIPOPROTEIN"/>
    <property type="match status" value="1"/>
</dbReference>
<organism evidence="5 6">
    <name type="scientific">Parasporobacterium paucivorans DSM 15970</name>
    <dbReference type="NCBI Taxonomy" id="1122934"/>
    <lineage>
        <taxon>Bacteria</taxon>
        <taxon>Bacillati</taxon>
        <taxon>Bacillota</taxon>
        <taxon>Clostridia</taxon>
        <taxon>Lachnospirales</taxon>
        <taxon>Lachnospiraceae</taxon>
        <taxon>Parasporobacterium</taxon>
    </lineage>
</organism>
<gene>
    <name evidence="5" type="ORF">SAMN02745691_02435</name>
</gene>
<dbReference type="EMBL" id="FQYT01000042">
    <property type="protein sequence ID" value="SHJ73283.1"/>
    <property type="molecule type" value="Genomic_DNA"/>
</dbReference>
<dbReference type="CDD" id="cd06337">
    <property type="entry name" value="PBP1_ABC_ligand_binding-like"/>
    <property type="match status" value="1"/>
</dbReference>
<dbReference type="SUPFAM" id="SSF53822">
    <property type="entry name" value="Periplasmic binding protein-like I"/>
    <property type="match status" value="1"/>
</dbReference>
<protein>
    <submittedName>
        <fullName evidence="5">Branched-chain amino acid transport system substrate-binding protein</fullName>
    </submittedName>
</protein>